<name>A0A381VEE7_9ZZZZ</name>
<dbReference type="InterPro" id="IPR011047">
    <property type="entry name" value="Quinoprotein_ADH-like_sf"/>
</dbReference>
<dbReference type="InterPro" id="IPR002372">
    <property type="entry name" value="PQQ_rpt_dom"/>
</dbReference>
<organism evidence="2">
    <name type="scientific">marine metagenome</name>
    <dbReference type="NCBI Taxonomy" id="408172"/>
    <lineage>
        <taxon>unclassified sequences</taxon>
        <taxon>metagenomes</taxon>
        <taxon>ecological metagenomes</taxon>
    </lineage>
</organism>
<dbReference type="PANTHER" id="PTHR34512:SF30">
    <property type="entry name" value="OUTER MEMBRANE PROTEIN ASSEMBLY FACTOR BAMB"/>
    <property type="match status" value="1"/>
</dbReference>
<dbReference type="InterPro" id="IPR018391">
    <property type="entry name" value="PQQ_b-propeller_rpt"/>
</dbReference>
<dbReference type="Gene3D" id="2.130.10.10">
    <property type="entry name" value="YVTN repeat-like/Quinoprotein amine dehydrogenase"/>
    <property type="match status" value="2"/>
</dbReference>
<feature type="domain" description="Pyrrolo-quinoline quinone repeat" evidence="1">
    <location>
        <begin position="352"/>
        <end position="427"/>
    </location>
</feature>
<dbReference type="Pfam" id="PF13360">
    <property type="entry name" value="PQQ_2"/>
    <property type="match status" value="3"/>
</dbReference>
<dbReference type="PANTHER" id="PTHR34512">
    <property type="entry name" value="CELL SURFACE PROTEIN"/>
    <property type="match status" value="1"/>
</dbReference>
<feature type="domain" description="Pyrrolo-quinoline quinone repeat" evidence="1">
    <location>
        <begin position="168"/>
        <end position="340"/>
    </location>
</feature>
<evidence type="ECO:0000313" key="2">
    <source>
        <dbReference type="EMBL" id="SVA38736.1"/>
    </source>
</evidence>
<protein>
    <recommendedName>
        <fullName evidence="1">Pyrrolo-quinoline quinone repeat domain-containing protein</fullName>
    </recommendedName>
</protein>
<feature type="domain" description="Pyrrolo-quinoline quinone repeat" evidence="1">
    <location>
        <begin position="45"/>
        <end position="115"/>
    </location>
</feature>
<gene>
    <name evidence="2" type="ORF">METZ01_LOCUS91590</name>
</gene>
<accession>A0A381VEE7</accession>
<reference evidence="2" key="1">
    <citation type="submission" date="2018-05" db="EMBL/GenBank/DDBJ databases">
        <authorList>
            <person name="Lanie J.A."/>
            <person name="Ng W.-L."/>
            <person name="Kazmierczak K.M."/>
            <person name="Andrzejewski T.M."/>
            <person name="Davidsen T.M."/>
            <person name="Wayne K.J."/>
            <person name="Tettelin H."/>
            <person name="Glass J.I."/>
            <person name="Rusch D."/>
            <person name="Podicherti R."/>
            <person name="Tsui H.-C.T."/>
            <person name="Winkler M.E."/>
        </authorList>
    </citation>
    <scope>NUCLEOTIDE SEQUENCE</scope>
</reference>
<proteinExistence type="predicted"/>
<evidence type="ECO:0000259" key="1">
    <source>
        <dbReference type="Pfam" id="PF13360"/>
    </source>
</evidence>
<dbReference type="AlphaFoldDB" id="A0A381VEE7"/>
<sequence>MLVGFAVTGGARIAQAQSDIGMFGNTPARNMVSDETGVPDNWGPQTGSNILWTQPVGSQAYGGPTVSNGKVYVGTNNEGVRNPAYDGDMGVLMAFDAESGDFVWQMVHDKLSAGRVNDWPLQGVCSTAFAEGDRVWYVSNQAHVVCLDVNGLADGNDGPFTGETGTGPTDGDILWSYDMIGELDVFPHNLATGSPLIVGDMLFTVTSNGVDEGHVNIPSPFSPHIIALDKNTGELLWENTDVGEGVLHGSWTNAAYAEINGRAQVVVPGGDGVVYSLDAATGETIWQFDGNPPDSEWILGGRGTRNNILSTPVIYNDRVYVGVGQDPEHGEAPGHFYAIDATGTGDVTDTHKVWSRDGEDFYRTMSTAAIADGVLYISSLTGFLHALDPDTGEEFWTYDAFAAVWGSPFVVDGKVLLGDEDGDIAVLRAGKEMELLGEINMGAAVYSTPVVRDGVMYLLTRNRLWAVKAGAQSDPIGN</sequence>
<dbReference type="SUPFAM" id="SSF50998">
    <property type="entry name" value="Quinoprotein alcohol dehydrogenase-like"/>
    <property type="match status" value="2"/>
</dbReference>
<dbReference type="SMART" id="SM00564">
    <property type="entry name" value="PQQ"/>
    <property type="match status" value="5"/>
</dbReference>
<dbReference type="EMBL" id="UINC01008615">
    <property type="protein sequence ID" value="SVA38736.1"/>
    <property type="molecule type" value="Genomic_DNA"/>
</dbReference>
<dbReference type="InterPro" id="IPR015943">
    <property type="entry name" value="WD40/YVTN_repeat-like_dom_sf"/>
</dbReference>